<evidence type="ECO:0000256" key="3">
    <source>
        <dbReference type="PROSITE-ProRule" id="PRU10141"/>
    </source>
</evidence>
<evidence type="ECO:0000256" key="4">
    <source>
        <dbReference type="SAM" id="MobiDB-lite"/>
    </source>
</evidence>
<dbReference type="GO" id="GO:0045719">
    <property type="term" value="P:negative regulation of glycogen biosynthetic process"/>
    <property type="evidence" value="ECO:0007669"/>
    <property type="project" value="TreeGrafter"/>
</dbReference>
<keyword evidence="1 3" id="KW-0547">Nucleotide-binding</keyword>
<evidence type="ECO:0000313" key="7">
    <source>
        <dbReference type="Proteomes" id="UP000054988"/>
    </source>
</evidence>
<dbReference type="Pfam" id="PF00069">
    <property type="entry name" value="Pkinase"/>
    <property type="match status" value="2"/>
</dbReference>
<dbReference type="GO" id="GO:0004674">
    <property type="term" value="F:protein serine/threonine kinase activity"/>
    <property type="evidence" value="ECO:0007669"/>
    <property type="project" value="TreeGrafter"/>
</dbReference>
<feature type="domain" description="Protein kinase" evidence="5">
    <location>
        <begin position="192"/>
        <end position="534"/>
    </location>
</feature>
<dbReference type="InterPro" id="IPR000719">
    <property type="entry name" value="Prot_kinase_dom"/>
</dbReference>
<dbReference type="Gene3D" id="1.10.510.10">
    <property type="entry name" value="Transferase(Phosphotransferase) domain 1"/>
    <property type="match status" value="1"/>
</dbReference>
<keyword evidence="2 3" id="KW-0067">ATP-binding</keyword>
<name>A0A0W0F5J9_MONRR</name>
<feature type="compositionally biased region" description="Low complexity" evidence="4">
    <location>
        <begin position="127"/>
        <end position="143"/>
    </location>
</feature>
<feature type="compositionally biased region" description="Basic and acidic residues" evidence="4">
    <location>
        <begin position="334"/>
        <end position="353"/>
    </location>
</feature>
<dbReference type="GO" id="GO:0005634">
    <property type="term" value="C:nucleus"/>
    <property type="evidence" value="ECO:0007669"/>
    <property type="project" value="TreeGrafter"/>
</dbReference>
<sequence>MIPELPYSPLSPSEPGYSSPTESEALHTPYFPEQPHVLLQYPSHTPPTNAHVHGISHEIIAVQDPCKHRPMEEHNHLPSLLLDSLSNSTNDSPPLSPGQYSPIHDSTMPPEAYSSSLSPEIYEESNYHPSHSSSSSPSSLSYSTPAKVFHKSQNTYPPYSRPTSSPFNLESHLHSPHFPRGHQLNAHFVRTYQLEDELGSGGYGFVMTAKHRRLQYEVAVKFIIKAKVPEHAWMEHELYGRLPTEVMLLSVLDHENIIKCLDLFEDPLYFYLVQELHGSPWQNPRSQQDCGRLSPSVPSNLPALIPSRSADSLSSPCPSISSQPSTPDTSLHALPDEHSGIQEESRLSSDPDVLRPQFSRRPSHDLFECIEQSEHKRLSEDQARYVFAQVVDAVHYLDSQGVSHRDIKDENIVIDADLKVKLIDFGSATFVDPAEPRPYYNLFYGTTAYAASEILQKKPYQAAPAEVWTLGVLLSYLLTGNPPFPNGKDAIAGRVSFTEKPGVSRSALNLMRFCLDPDPKTRLTIAEIKAHPWLHPHA</sequence>
<dbReference type="InterPro" id="IPR017441">
    <property type="entry name" value="Protein_kinase_ATP_BS"/>
</dbReference>
<dbReference type="GO" id="GO:0035556">
    <property type="term" value="P:intracellular signal transduction"/>
    <property type="evidence" value="ECO:0007669"/>
    <property type="project" value="TreeGrafter"/>
</dbReference>
<feature type="region of interest" description="Disordered" evidence="4">
    <location>
        <begin position="304"/>
        <end position="359"/>
    </location>
</feature>
<dbReference type="SMART" id="SM00220">
    <property type="entry name" value="S_TKc"/>
    <property type="match status" value="1"/>
</dbReference>
<dbReference type="eggNOG" id="KOG1152">
    <property type="taxonomic scope" value="Eukaryota"/>
</dbReference>
<dbReference type="InterPro" id="IPR011009">
    <property type="entry name" value="Kinase-like_dom_sf"/>
</dbReference>
<dbReference type="GO" id="GO:0005524">
    <property type="term" value="F:ATP binding"/>
    <property type="evidence" value="ECO:0007669"/>
    <property type="project" value="UniProtKB-UniRule"/>
</dbReference>
<feature type="compositionally biased region" description="Low complexity" evidence="4">
    <location>
        <begin position="306"/>
        <end position="327"/>
    </location>
</feature>
<reference evidence="6 7" key="1">
    <citation type="submission" date="2015-12" db="EMBL/GenBank/DDBJ databases">
        <title>Draft genome sequence of Moniliophthora roreri, the causal agent of frosty pod rot of cacao.</title>
        <authorList>
            <person name="Aime M.C."/>
            <person name="Diaz-Valderrama J.R."/>
            <person name="Kijpornyongpan T."/>
            <person name="Phillips-Mora W."/>
        </authorList>
    </citation>
    <scope>NUCLEOTIDE SEQUENCE [LARGE SCALE GENOMIC DNA]</scope>
    <source>
        <strain evidence="6 7">MCA 2952</strain>
    </source>
</reference>
<dbReference type="PANTHER" id="PTHR24346">
    <property type="entry name" value="MAP/MICROTUBULE AFFINITY-REGULATING KINASE"/>
    <property type="match status" value="1"/>
</dbReference>
<feature type="binding site" evidence="3">
    <location>
        <position position="225"/>
    </location>
    <ligand>
        <name>ATP</name>
        <dbReference type="ChEBI" id="CHEBI:30616"/>
    </ligand>
</feature>
<gene>
    <name evidence="6" type="ORF">WG66_15784</name>
</gene>
<dbReference type="GO" id="GO:0005829">
    <property type="term" value="C:cytosol"/>
    <property type="evidence" value="ECO:0007669"/>
    <property type="project" value="TreeGrafter"/>
</dbReference>
<dbReference type="Gene3D" id="3.30.200.20">
    <property type="entry name" value="Phosphorylase Kinase, domain 1"/>
    <property type="match status" value="1"/>
</dbReference>
<evidence type="ECO:0000256" key="2">
    <source>
        <dbReference type="ARBA" id="ARBA00022840"/>
    </source>
</evidence>
<dbReference type="PROSITE" id="PS00107">
    <property type="entry name" value="PROTEIN_KINASE_ATP"/>
    <property type="match status" value="1"/>
</dbReference>
<dbReference type="PROSITE" id="PS00108">
    <property type="entry name" value="PROTEIN_KINASE_ST"/>
    <property type="match status" value="1"/>
</dbReference>
<dbReference type="AlphaFoldDB" id="A0A0W0F5J9"/>
<dbReference type="SUPFAM" id="SSF56112">
    <property type="entry name" value="Protein kinase-like (PK-like)"/>
    <property type="match status" value="2"/>
</dbReference>
<dbReference type="InterPro" id="IPR008271">
    <property type="entry name" value="Ser/Thr_kinase_AS"/>
</dbReference>
<dbReference type="EMBL" id="LATX01002303">
    <property type="protein sequence ID" value="KTB31600.1"/>
    <property type="molecule type" value="Genomic_DNA"/>
</dbReference>
<feature type="compositionally biased region" description="Low complexity" evidence="4">
    <location>
        <begin position="1"/>
        <end position="20"/>
    </location>
</feature>
<accession>A0A0W0F5J9</accession>
<feature type="region of interest" description="Disordered" evidence="4">
    <location>
        <begin position="82"/>
        <end position="172"/>
    </location>
</feature>
<comment type="caution">
    <text evidence="6">The sequence shown here is derived from an EMBL/GenBank/DDBJ whole genome shotgun (WGS) entry which is preliminary data.</text>
</comment>
<dbReference type="PROSITE" id="PS50011">
    <property type="entry name" value="PROTEIN_KINASE_DOM"/>
    <property type="match status" value="1"/>
</dbReference>
<organism evidence="6 7">
    <name type="scientific">Moniliophthora roreri</name>
    <name type="common">Frosty pod rot fungus</name>
    <name type="synonym">Monilia roreri</name>
    <dbReference type="NCBI Taxonomy" id="221103"/>
    <lineage>
        <taxon>Eukaryota</taxon>
        <taxon>Fungi</taxon>
        <taxon>Dikarya</taxon>
        <taxon>Basidiomycota</taxon>
        <taxon>Agaricomycotina</taxon>
        <taxon>Agaricomycetes</taxon>
        <taxon>Agaricomycetidae</taxon>
        <taxon>Agaricales</taxon>
        <taxon>Marasmiineae</taxon>
        <taxon>Marasmiaceae</taxon>
        <taxon>Moniliophthora</taxon>
    </lineage>
</organism>
<feature type="compositionally biased region" description="Low complexity" evidence="4">
    <location>
        <begin position="155"/>
        <end position="166"/>
    </location>
</feature>
<evidence type="ECO:0000313" key="6">
    <source>
        <dbReference type="EMBL" id="KTB31600.1"/>
    </source>
</evidence>
<evidence type="ECO:0000256" key="1">
    <source>
        <dbReference type="ARBA" id="ARBA00022741"/>
    </source>
</evidence>
<feature type="compositionally biased region" description="Low complexity" evidence="4">
    <location>
        <begin position="82"/>
        <end position="93"/>
    </location>
</feature>
<dbReference type="PANTHER" id="PTHR24346:SF72">
    <property type="entry name" value="CAMK PROTEIN KINASE"/>
    <property type="match status" value="1"/>
</dbReference>
<dbReference type="Proteomes" id="UP000054988">
    <property type="component" value="Unassembled WGS sequence"/>
</dbReference>
<evidence type="ECO:0000259" key="5">
    <source>
        <dbReference type="PROSITE" id="PS50011"/>
    </source>
</evidence>
<protein>
    <recommendedName>
        <fullName evidence="5">Protein kinase domain-containing protein</fullName>
    </recommendedName>
</protein>
<proteinExistence type="predicted"/>
<feature type="region of interest" description="Disordered" evidence="4">
    <location>
        <begin position="1"/>
        <end position="27"/>
    </location>
</feature>